<accession>D4H6X7</accession>
<dbReference type="EMBL" id="CP001968">
    <property type="protein sequence ID" value="ADD67843.1"/>
    <property type="molecule type" value="Genomic_DNA"/>
</dbReference>
<name>D4H6X7_DENA2</name>
<proteinExistence type="predicted"/>
<dbReference type="InParanoid" id="D4H6X7"/>
<feature type="domain" description="HTH marR-type" evidence="4">
    <location>
        <begin position="3"/>
        <end position="135"/>
    </location>
</feature>
<evidence type="ECO:0000259" key="4">
    <source>
        <dbReference type="PROSITE" id="PS50995"/>
    </source>
</evidence>
<evidence type="ECO:0000256" key="1">
    <source>
        <dbReference type="ARBA" id="ARBA00023015"/>
    </source>
</evidence>
<organism evidence="5 6">
    <name type="scientific">Denitrovibrio acetiphilus (strain DSM 12809 / NBRC 114555 / N2460)</name>
    <dbReference type="NCBI Taxonomy" id="522772"/>
    <lineage>
        <taxon>Bacteria</taxon>
        <taxon>Pseudomonadati</taxon>
        <taxon>Deferribacterota</taxon>
        <taxon>Deferribacteres</taxon>
        <taxon>Deferribacterales</taxon>
        <taxon>Geovibrionaceae</taxon>
        <taxon>Denitrovibrio</taxon>
    </lineage>
</organism>
<dbReference type="HOGENOM" id="CLU_083287_18_0_0"/>
<dbReference type="OrthoDB" id="6462103at2"/>
<dbReference type="InterPro" id="IPR036390">
    <property type="entry name" value="WH_DNA-bd_sf"/>
</dbReference>
<evidence type="ECO:0000313" key="6">
    <source>
        <dbReference type="Proteomes" id="UP000002012"/>
    </source>
</evidence>
<dbReference type="Gene3D" id="1.10.10.10">
    <property type="entry name" value="Winged helix-like DNA-binding domain superfamily/Winged helix DNA-binding domain"/>
    <property type="match status" value="1"/>
</dbReference>
<dbReference type="GO" id="GO:0003700">
    <property type="term" value="F:DNA-binding transcription factor activity"/>
    <property type="evidence" value="ECO:0007669"/>
    <property type="project" value="InterPro"/>
</dbReference>
<sequence length="145" mass="16865" precursor="true">MPDRSAGKQISHISRSISRYLDAKVNSLNLSYSVIPFLTYLYEHDGVHQDELAANLHYDKSSATRAITALVKQGYVTRQIDKRNKRRNIINVTIKGYTIKDELILILRRTTQKLFNDFTDEEINLYFKLSDKIDKNLDNMLKSLK</sequence>
<dbReference type="InterPro" id="IPR000835">
    <property type="entry name" value="HTH_MarR-typ"/>
</dbReference>
<dbReference type="Pfam" id="PF01047">
    <property type="entry name" value="MarR"/>
    <property type="match status" value="1"/>
</dbReference>
<dbReference type="InterPro" id="IPR023187">
    <property type="entry name" value="Tscrpt_reg_MarR-type_CS"/>
</dbReference>
<dbReference type="SMART" id="SM00347">
    <property type="entry name" value="HTH_MARR"/>
    <property type="match status" value="1"/>
</dbReference>
<reference evidence="5 6" key="1">
    <citation type="journal article" date="2010" name="Stand. Genomic Sci.">
        <title>Complete genome sequence of Denitrovibrio acetiphilus type strain (N2460).</title>
        <authorList>
            <person name="Kiss H."/>
            <person name="Lang E."/>
            <person name="Lapidus A."/>
            <person name="Copeland A."/>
            <person name="Nolan M."/>
            <person name="Glavina Del Rio T."/>
            <person name="Chen F."/>
            <person name="Lucas S."/>
            <person name="Tice H."/>
            <person name="Cheng J.F."/>
            <person name="Han C."/>
            <person name="Goodwin L."/>
            <person name="Pitluck S."/>
            <person name="Liolios K."/>
            <person name="Pati A."/>
            <person name="Ivanova N."/>
            <person name="Mavromatis K."/>
            <person name="Chen A."/>
            <person name="Palaniappan K."/>
            <person name="Land M."/>
            <person name="Hauser L."/>
            <person name="Chang Y.J."/>
            <person name="Jeffries C.D."/>
            <person name="Detter J.C."/>
            <person name="Brettin T."/>
            <person name="Spring S."/>
            <person name="Rohde M."/>
            <person name="Goker M."/>
            <person name="Woyke T."/>
            <person name="Bristow J."/>
            <person name="Eisen J.A."/>
            <person name="Markowitz V."/>
            <person name="Hugenholtz P."/>
            <person name="Kyrpides N.C."/>
            <person name="Klenk H.P."/>
        </authorList>
    </citation>
    <scope>NUCLEOTIDE SEQUENCE [LARGE SCALE GENOMIC DNA]</scope>
    <source>
        <strain evidence="6">DSM 12809 / NBRC 114555 / N2460</strain>
    </source>
</reference>
<dbReference type="PaxDb" id="522772-Dacet_1067"/>
<dbReference type="Proteomes" id="UP000002012">
    <property type="component" value="Chromosome"/>
</dbReference>
<dbReference type="PRINTS" id="PR00598">
    <property type="entry name" value="HTHMARR"/>
</dbReference>
<keyword evidence="1" id="KW-0805">Transcription regulation</keyword>
<dbReference type="SUPFAM" id="SSF46785">
    <property type="entry name" value="Winged helix' DNA-binding domain"/>
    <property type="match status" value="1"/>
</dbReference>
<dbReference type="STRING" id="522772.Dacet_1067"/>
<dbReference type="RefSeq" id="WP_013010374.1">
    <property type="nucleotide sequence ID" value="NC_013943.1"/>
</dbReference>
<evidence type="ECO:0000313" key="5">
    <source>
        <dbReference type="EMBL" id="ADD67843.1"/>
    </source>
</evidence>
<protein>
    <submittedName>
        <fullName evidence="5">Transcriptional regulator, MarR family</fullName>
    </submittedName>
</protein>
<evidence type="ECO:0000256" key="3">
    <source>
        <dbReference type="ARBA" id="ARBA00023163"/>
    </source>
</evidence>
<dbReference type="PROSITE" id="PS50995">
    <property type="entry name" value="HTH_MARR_2"/>
    <property type="match status" value="1"/>
</dbReference>
<dbReference type="KEGG" id="dap:Dacet_1067"/>
<dbReference type="PANTHER" id="PTHR42756">
    <property type="entry name" value="TRANSCRIPTIONAL REGULATOR, MARR"/>
    <property type="match status" value="1"/>
</dbReference>
<gene>
    <name evidence="5" type="ordered locus">Dacet_1067</name>
</gene>
<dbReference type="GO" id="GO:0003677">
    <property type="term" value="F:DNA binding"/>
    <property type="evidence" value="ECO:0007669"/>
    <property type="project" value="UniProtKB-KW"/>
</dbReference>
<evidence type="ECO:0000256" key="2">
    <source>
        <dbReference type="ARBA" id="ARBA00023125"/>
    </source>
</evidence>
<dbReference type="PANTHER" id="PTHR42756:SF1">
    <property type="entry name" value="TRANSCRIPTIONAL REPRESSOR OF EMRAB OPERON"/>
    <property type="match status" value="1"/>
</dbReference>
<keyword evidence="2" id="KW-0238">DNA-binding</keyword>
<dbReference type="PROSITE" id="PS01117">
    <property type="entry name" value="HTH_MARR_1"/>
    <property type="match status" value="1"/>
</dbReference>
<dbReference type="AlphaFoldDB" id="D4H6X7"/>
<dbReference type="eggNOG" id="COG1846">
    <property type="taxonomic scope" value="Bacteria"/>
</dbReference>
<dbReference type="InterPro" id="IPR036388">
    <property type="entry name" value="WH-like_DNA-bd_sf"/>
</dbReference>
<keyword evidence="6" id="KW-1185">Reference proteome</keyword>
<keyword evidence="3" id="KW-0804">Transcription</keyword>